<sequence length="55" mass="6152">MTDAEWAQVRRLLLVPAWLRGRGGQPEAYGHTVQTDTGRPASQCKQILRPARNPP</sequence>
<dbReference type="AlphaFoldDB" id="A0A9Q3Z9G5"/>
<proteinExistence type="predicted"/>
<organism evidence="2 3">
    <name type="scientific">Streptomyces guryensis</name>
    <dbReference type="NCBI Taxonomy" id="2886947"/>
    <lineage>
        <taxon>Bacteria</taxon>
        <taxon>Bacillati</taxon>
        <taxon>Actinomycetota</taxon>
        <taxon>Actinomycetes</taxon>
        <taxon>Kitasatosporales</taxon>
        <taxon>Streptomycetaceae</taxon>
        <taxon>Streptomyces</taxon>
    </lineage>
</organism>
<feature type="region of interest" description="Disordered" evidence="1">
    <location>
        <begin position="22"/>
        <end position="55"/>
    </location>
</feature>
<reference evidence="2" key="1">
    <citation type="submission" date="2021-12" db="EMBL/GenBank/DDBJ databases">
        <authorList>
            <person name="Lee J.-H."/>
            <person name="Kim S.-B."/>
        </authorList>
    </citation>
    <scope>NUCLEOTIDE SEQUENCE</scope>
    <source>
        <strain evidence="2">NR30</strain>
    </source>
</reference>
<name>A0A9Q3Z9G5_9ACTN</name>
<evidence type="ECO:0008006" key="4">
    <source>
        <dbReference type="Google" id="ProtNLM"/>
    </source>
</evidence>
<dbReference type="RefSeq" id="WP_232654646.1">
    <property type="nucleotide sequence ID" value="NZ_JAJSBI010000031.1"/>
</dbReference>
<dbReference type="Proteomes" id="UP001108029">
    <property type="component" value="Unassembled WGS sequence"/>
</dbReference>
<comment type="caution">
    <text evidence="2">The sequence shown here is derived from an EMBL/GenBank/DDBJ whole genome shotgun (WGS) entry which is preliminary data.</text>
</comment>
<gene>
    <name evidence="2" type="ORF">LJ657_40255</name>
</gene>
<evidence type="ECO:0000313" key="2">
    <source>
        <dbReference type="EMBL" id="MCD9879703.1"/>
    </source>
</evidence>
<protein>
    <recommendedName>
        <fullName evidence="4">Transposase of IS4/5 family</fullName>
    </recommendedName>
</protein>
<evidence type="ECO:0000313" key="3">
    <source>
        <dbReference type="Proteomes" id="UP001108029"/>
    </source>
</evidence>
<evidence type="ECO:0000256" key="1">
    <source>
        <dbReference type="SAM" id="MobiDB-lite"/>
    </source>
</evidence>
<dbReference type="EMBL" id="JAJSBI010000031">
    <property type="protein sequence ID" value="MCD9879703.1"/>
    <property type="molecule type" value="Genomic_DNA"/>
</dbReference>
<keyword evidence="3" id="KW-1185">Reference proteome</keyword>
<accession>A0A9Q3Z9G5</accession>